<keyword evidence="19" id="KW-0805">Transcription regulation</keyword>
<evidence type="ECO:0000256" key="21">
    <source>
        <dbReference type="ARBA" id="ARBA00023125"/>
    </source>
</evidence>
<keyword evidence="12" id="KW-0677">Repeat</keyword>
<evidence type="ECO:0000256" key="18">
    <source>
        <dbReference type="ARBA" id="ARBA00022902"/>
    </source>
</evidence>
<feature type="repeat" description="WD" evidence="33">
    <location>
        <begin position="906"/>
        <end position="946"/>
    </location>
</feature>
<dbReference type="InterPro" id="IPR009057">
    <property type="entry name" value="Homeodomain-like_sf"/>
</dbReference>
<evidence type="ECO:0000256" key="17">
    <source>
        <dbReference type="ARBA" id="ARBA00022843"/>
    </source>
</evidence>
<keyword evidence="14" id="KW-0221">Differentiation</keyword>
<dbReference type="EMBL" id="KV460405">
    <property type="protein sequence ID" value="OCA18709.1"/>
    <property type="molecule type" value="Genomic_DNA"/>
</dbReference>
<dbReference type="GO" id="GO:0000122">
    <property type="term" value="P:negative regulation of transcription by RNA polymerase II"/>
    <property type="evidence" value="ECO:0007669"/>
    <property type="project" value="UniProtKB-ARBA"/>
</dbReference>
<dbReference type="SUPFAM" id="SSF50978">
    <property type="entry name" value="WD40 repeat-like"/>
    <property type="match status" value="1"/>
</dbReference>
<evidence type="ECO:0000256" key="11">
    <source>
        <dbReference type="ARBA" id="ARBA00022723"/>
    </source>
</evidence>
<evidence type="ECO:0000256" key="2">
    <source>
        <dbReference type="ARBA" id="ARBA00004123"/>
    </source>
</evidence>
<dbReference type="FunFam" id="1.10.10.60:FF:000247">
    <property type="entry name" value="Zinc fingers and homeoboxes protein 2"/>
    <property type="match status" value="1"/>
</dbReference>
<dbReference type="GO" id="GO:0003677">
    <property type="term" value="F:DNA binding"/>
    <property type="evidence" value="ECO:0007669"/>
    <property type="project" value="UniProtKB-UniRule"/>
</dbReference>
<keyword evidence="23" id="KW-0804">Transcription</keyword>
<reference evidence="40" key="1">
    <citation type="submission" date="2009-11" db="EMBL/GenBank/DDBJ databases">
        <authorList>
            <consortium name="US DOE Joint Genome Institute (JGI-PGF)"/>
            <person name="Ottilar R."/>
            <person name="Schmutz J."/>
            <person name="Salamov A."/>
            <person name="Cheng J.F."/>
            <person name="Lucas S."/>
            <person name="Pitluck S."/>
            <person name="Gundlach H."/>
            <person name="Guo Y."/>
            <person name="Haberer G."/>
            <person name="Nasrallah J."/>
            <person name="Mayer K.F.X."/>
            <person name="van de Peer Y."/>
            <person name="Weigel D."/>
            <person name="Grigoriev I.V."/>
        </authorList>
    </citation>
    <scope>NUCLEOTIDE SEQUENCE</scope>
    <source>
        <strain evidence="40">Nigerian</strain>
    </source>
</reference>
<evidence type="ECO:0000256" key="25">
    <source>
        <dbReference type="ARBA" id="ARBA00023242"/>
    </source>
</evidence>
<keyword evidence="8" id="KW-1017">Isopeptide bond</keyword>
<feature type="region of interest" description="Disordered" evidence="36">
    <location>
        <begin position="1140"/>
        <end position="1165"/>
    </location>
</feature>
<evidence type="ECO:0000256" key="9">
    <source>
        <dbReference type="ARBA" id="ARBA00022553"/>
    </source>
</evidence>
<dbReference type="PROSITE" id="PS50086">
    <property type="entry name" value="TBC_RABGAP"/>
    <property type="match status" value="1"/>
</dbReference>
<keyword evidence="9" id="KW-0597">Phosphoprotein</keyword>
<dbReference type="GO" id="GO:0034451">
    <property type="term" value="C:centriolar satellite"/>
    <property type="evidence" value="ECO:0007669"/>
    <property type="project" value="UniProtKB-SubCell"/>
</dbReference>
<comment type="function">
    <text evidence="28">Acts as a transcriptional repressor. Represses the promoter activity of the CDC25C gene stimulated by NFYA. May play a role in retinal development where it regulates the composition of bipolar cell populations, by promoting differentiation of bipolar OFF-type cells. In the brain, may promote maintenance and suppress differentiation of neural progenitor cells in the developing cortex.</text>
</comment>
<dbReference type="GO" id="GO:0060271">
    <property type="term" value="P:cilium assembly"/>
    <property type="evidence" value="ECO:0007669"/>
    <property type="project" value="UniProtKB-ARBA"/>
</dbReference>
<evidence type="ECO:0000256" key="22">
    <source>
        <dbReference type="ARBA" id="ARBA00023155"/>
    </source>
</evidence>
<keyword evidence="16" id="KW-0862">Zinc</keyword>
<evidence type="ECO:0000256" key="33">
    <source>
        <dbReference type="PROSITE-ProRule" id="PRU00221"/>
    </source>
</evidence>
<proteinExistence type="inferred from homology"/>
<keyword evidence="25 32" id="KW-0539">Nucleus</keyword>
<evidence type="ECO:0000256" key="35">
    <source>
        <dbReference type="SAM" id="Coils"/>
    </source>
</evidence>
<keyword evidence="18" id="KW-0524">Neurogenesis</keyword>
<evidence type="ECO:0000256" key="15">
    <source>
        <dbReference type="ARBA" id="ARBA00022794"/>
    </source>
</evidence>
<reference evidence="40" key="2">
    <citation type="journal article" date="2010" name="Science">
        <title>The genome of the Western clawed frog Xenopus tropicalis.</title>
        <authorList>
            <person name="Hellsten U."/>
            <person name="Harland R.M."/>
            <person name="Gilchrist M.J."/>
            <person name="Hendrix D."/>
            <person name="Jurka J."/>
            <person name="Kapitonov V."/>
            <person name="Ovcharenko I."/>
            <person name="Putnam N.H."/>
            <person name="Shu S."/>
            <person name="Taher L."/>
            <person name="Blitz I.L."/>
            <person name="Blumberg B."/>
            <person name="Dichmann D.S."/>
            <person name="Dubchak I."/>
            <person name="Amaya E."/>
            <person name="Detter J.C."/>
            <person name="Fletcher R."/>
            <person name="Gerhard D.S."/>
            <person name="Goodstein D."/>
            <person name="Graves T."/>
            <person name="Grigoriev I.V."/>
            <person name="Grimwood J."/>
            <person name="Kawashima T."/>
            <person name="Lindquist E."/>
            <person name="Lucas S.M."/>
            <person name="Mead P.E."/>
            <person name="Mitros T."/>
            <person name="Ogino H."/>
            <person name="Ohta Y."/>
            <person name="Poliakov A.V."/>
            <person name="Pollet N."/>
            <person name="Robert J."/>
            <person name="Salamov A."/>
            <person name="Sater A.K."/>
            <person name="Schmutz J."/>
            <person name="Terry A."/>
            <person name="Vize P.D."/>
            <person name="Warren W.C."/>
            <person name="Wells D."/>
            <person name="Wills A."/>
            <person name="Wilson R.K."/>
            <person name="Zimmerman L.B."/>
            <person name="Zorn A.M."/>
            <person name="Grainger R."/>
            <person name="Grammer T."/>
            <person name="Khokha M.K."/>
            <person name="Richardson P.M."/>
            <person name="Rokhsar D.S."/>
        </authorList>
    </citation>
    <scope>NUCLEOTIDE SEQUENCE</scope>
    <source>
        <strain evidence="40">Nigerian</strain>
    </source>
</reference>
<evidence type="ECO:0000256" key="30">
    <source>
        <dbReference type="ARBA" id="ARBA00077654"/>
    </source>
</evidence>
<dbReference type="FunFam" id="2.130.10.10:FF:000226">
    <property type="entry name" value="TBC1 domain family member 31"/>
    <property type="match status" value="1"/>
</dbReference>
<feature type="domain" description="Homeobox" evidence="37">
    <location>
        <begin position="262"/>
        <end position="305"/>
    </location>
</feature>
<name>A0A310SYM1_XENTR</name>
<evidence type="ECO:0000256" key="32">
    <source>
        <dbReference type="PROSITE-ProRule" id="PRU00108"/>
    </source>
</evidence>
<evidence type="ECO:0000256" key="5">
    <source>
        <dbReference type="ARBA" id="ARBA00014199"/>
    </source>
</evidence>
<evidence type="ECO:0000256" key="6">
    <source>
        <dbReference type="ARBA" id="ARBA00022490"/>
    </source>
</evidence>
<feature type="domain" description="C2H2-type" evidence="39">
    <location>
        <begin position="107"/>
        <end position="135"/>
    </location>
</feature>
<evidence type="ECO:0000256" key="24">
    <source>
        <dbReference type="ARBA" id="ARBA00023212"/>
    </source>
</evidence>
<dbReference type="Gene3D" id="3.30.160.60">
    <property type="entry name" value="Classic Zinc Finger"/>
    <property type="match status" value="1"/>
</dbReference>
<feature type="coiled-coil region" evidence="35">
    <location>
        <begin position="1606"/>
        <end position="1633"/>
    </location>
</feature>
<feature type="compositionally biased region" description="Basic and acidic residues" evidence="36">
    <location>
        <begin position="38"/>
        <end position="63"/>
    </location>
</feature>
<evidence type="ECO:0000256" key="36">
    <source>
        <dbReference type="SAM" id="MobiDB-lite"/>
    </source>
</evidence>
<comment type="function">
    <text evidence="27">Molecular adapter which is involved in cilium biogenesis. Part of a functional complex including OFD1 a centriolar protein involved in cilium assembly. Could regulate the cAMP-dependent phosphorylation of OFD1, and its subsequent ubiquitination by PJA2 which ultimately leads to its proteasomal degradation.</text>
</comment>
<evidence type="ECO:0000256" key="26">
    <source>
        <dbReference type="ARBA" id="ARBA00023273"/>
    </source>
</evidence>
<dbReference type="InterPro" id="IPR001356">
    <property type="entry name" value="HD"/>
</dbReference>
<feature type="domain" description="Homeobox" evidence="37">
    <location>
        <begin position="611"/>
        <end position="659"/>
    </location>
</feature>
<feature type="region of interest" description="Disordered" evidence="36">
    <location>
        <begin position="33"/>
        <end position="69"/>
    </location>
</feature>
<evidence type="ECO:0000256" key="31">
    <source>
        <dbReference type="PROSITE-ProRule" id="PRU00042"/>
    </source>
</evidence>
<keyword evidence="11" id="KW-0479">Metal-binding</keyword>
<dbReference type="InterPro" id="IPR035969">
    <property type="entry name" value="Rab-GAP_TBC_sf"/>
</dbReference>
<evidence type="ECO:0000256" key="29">
    <source>
        <dbReference type="ARBA" id="ARBA00068954"/>
    </source>
</evidence>
<dbReference type="PROSITE" id="PS50082">
    <property type="entry name" value="WD_REPEATS_2"/>
    <property type="match status" value="1"/>
</dbReference>
<sequence>MASKRKSTTPCMVRASEIIDQADNDLDILGENAVVPGRDAKDDSSPDKDKPVKDREMENEKPPAENQSKKLQGGYECKYCPYVTQNLNEFTEHVDMQHPNVILNPLYVCAECNFTTKKYDSLSDHNSKFHPGESNFKLKLMKRNNQTILEQSIEGSVDISSAQDHFESDDNASGISVSKMPIMKFGRPRAEGKKATRKEEALHDNLYDGSNIAEMNGISSGDILAHVSPFVQLPPNINLLPKVPVPLNSTKYNSALDTNTTLINSFNKFPYPTQAELSCLTAVSKHPEEQIRIWFATQRLKHGISWSPEEVEEARTKMFNGTIQSVPQTITVLPAPLTNSAKVSQPIIQTALPCQIIGQTGLVFTQVANSPAVTVPQFSSNTGAIANQIQKRQQQTQQDTPEPKRQIVTHTLPAIQPKLSAIPLNERKKSKEQIGLLKSSFVRSQFPDDTEVYRLIDATGLSRSEIKKWFSDHRYRSQRGIVHITSESIARDRVTARSTRGYHPYRDIAPQKVMETSDEQLACLENSFLKSSFPTQTEMDHLKAETKMTRKEIDLWFSERRKIRDSMEQAVLDSMGSDKIDIVPVNGASPQRGNLSGSWPQTTAPCKSKQEQLHLLKSTFARTQWPSPQDYDQLASQTGLVRTEIVKWFKDNRCVLKTGSLRWMEQYRKHYERSLDERRKYIKMISATKVGKDILTRYFHEYTQLHEEDIDLLSSRSQISSDDIRAYFVEWQQQAALDQMENSSQDDDAMTENEFTGKDWASGPLGDDEAISDGPTATLSKSGTMQTTDLGNKESGKIWHRKPNPSTNEGIIVNIVHVDASHPSKSARFLHAGFDSAGDSFIAGDHLGNVYLFNLNRNRFDLVQKTMQACTAIAFNLHRRTEFLVALADNSVKCFDTGAKELVSWMRGHESAVTSISVHPSGRYAVTTSSDTAQLWDLDTFQRKRKLNVRQSVGIQKVFFLPLSNTILSCFKDDSIFAWESDTLACKYQLPIPEDGTKLRYKAFAITRDGRMLAAGGKSNNLHLWCLDSKQLFRIIQMPTKVRSVQQLEFLPENFDGGSSQILGVLSQDGIMRFINIQTCKLVFDIGSHDNGIVTSSVSPNGRYITSVMENGSLNIYSVQALSKELNKPPPPLVKMVDLSKDKDSTGNKSGVSGASQEKVRVSSGRTCRPWKSKDQIVRTKYLRPEDTTTSEDKENTLPAGLSKQRLQALLKGFGEYPAKYRMFIWRSLLQLPENHAAFSSLLDKGTHTQYKLLHQEYPIKSRKLLRVLQRTLSALAHWSAIFGETKYLPLLAFPFVKLFQNNQLICFEVVATVITNWCQHWFEYFPNPPINILGMVENLLAHHDKELLQHFINYGVTSQVYAWPLLETLFSEVLTREEWLRLFDNVFSNHPSFLLMAVVSYIISSRSPLLHCNQKDDFEYFFHHRNNLDIGNMIREAYHLMDTSPAEIHPRRLLSDFEPLTRGQYPIFNKYPKFIVDYQGQERERIRQEEIEYLRERQLTHEVEAEAVKRRLEDEAWYQQQELLKGAEEQRRKLLMDEEQKLLHQRQRLATVKRELRLKELQLLDAARRRFLRYQQDQRKMELRRLDDELERKMSLRERETATIAKDVEIRQMELEAQRRFFEQQLAKEQEAVTQEVKGEMDANRRRADLEEQMFWRLMETEEDLKDKKLLEESLAKAERLCVETDWKIQTLQKQKCDDQERGKRYEEVSKMTDDVREKERELCDVLKAMETRKWAEVSEKMTQLETEELASSALRAKRNQFLQERLRQEAEPVNISEDGNEYFERLRDLSRNSTQNDFSSSAERHVAENVCLNDVSASDSSTHFSLDRGRGELENRERALISEVRELRQKLATQARRKYPQLHFSETNWT</sequence>
<evidence type="ECO:0000256" key="7">
    <source>
        <dbReference type="ARBA" id="ARBA00022491"/>
    </source>
</evidence>
<feature type="domain" description="Homeobox" evidence="37">
    <location>
        <begin position="517"/>
        <end position="561"/>
    </location>
</feature>
<evidence type="ECO:0000256" key="12">
    <source>
        <dbReference type="ARBA" id="ARBA00022737"/>
    </source>
</evidence>
<evidence type="ECO:0000313" key="40">
    <source>
        <dbReference type="EMBL" id="OCA18709.1"/>
    </source>
</evidence>
<dbReference type="InterPro" id="IPR000195">
    <property type="entry name" value="Rab-GAP-TBC_dom"/>
</dbReference>
<accession>A0A310SYM1</accession>
<dbReference type="InterPro" id="IPR041057">
    <property type="entry name" value="ZHX_Znf_C2H2"/>
</dbReference>
<dbReference type="SUPFAM" id="SSF46689">
    <property type="entry name" value="Homeodomain-like"/>
    <property type="match status" value="4"/>
</dbReference>
<dbReference type="GO" id="GO:0008270">
    <property type="term" value="F:zinc ion binding"/>
    <property type="evidence" value="ECO:0007669"/>
    <property type="project" value="UniProtKB-KW"/>
</dbReference>
<dbReference type="FunFam" id="1.10.10.60:FF:001030">
    <property type="match status" value="1"/>
</dbReference>
<feature type="DNA-binding region" description="Homeobox" evidence="32">
    <location>
        <begin position="613"/>
        <end position="660"/>
    </location>
</feature>
<comment type="subcellular location">
    <subcellularLocation>
        <location evidence="1">Cytoplasm</location>
        <location evidence="1">Cytoskeleton</location>
        <location evidence="1">Cilium basal body</location>
    </subcellularLocation>
    <subcellularLocation>
        <location evidence="3">Cytoplasm</location>
        <location evidence="3">Cytoskeleton</location>
        <location evidence="3">Microtubule organizing center</location>
        <location evidence="3">Centrosome</location>
        <location evidence="3">Centriolar satellite</location>
    </subcellularLocation>
    <subcellularLocation>
        <location evidence="2 32 34">Nucleus</location>
    </subcellularLocation>
</comment>
<dbReference type="FunFam" id="1.10.472.80:FF:000022">
    <property type="entry name" value="TBC1 domain family, member 31"/>
    <property type="match status" value="1"/>
</dbReference>
<reference evidence="40" key="3">
    <citation type="submission" date="2016-05" db="EMBL/GenBank/DDBJ databases">
        <title>WGS assembly of Xenopus tropicalis.</title>
        <authorList>
            <person name="Sessions A."/>
            <person name="Jenkins J."/>
            <person name="Mitros T."/>
            <person name="Lyons J.T."/>
            <person name="Dichmann D.S."/>
            <person name="Robert J."/>
            <person name="Harland R.M."/>
            <person name="Rokhsar D.S."/>
        </authorList>
    </citation>
    <scope>NUCLEOTIDE SEQUENCE</scope>
    <source>
        <strain evidence="40">Nigerian</strain>
    </source>
</reference>
<keyword evidence="17" id="KW-0832">Ubl conjugation</keyword>
<evidence type="ECO:0000256" key="10">
    <source>
        <dbReference type="ARBA" id="ARBA00022574"/>
    </source>
</evidence>
<evidence type="ECO:0000256" key="20">
    <source>
        <dbReference type="ARBA" id="ARBA00023054"/>
    </source>
</evidence>
<evidence type="ECO:0000259" key="37">
    <source>
        <dbReference type="PROSITE" id="PS50071"/>
    </source>
</evidence>
<dbReference type="Pfam" id="PF00400">
    <property type="entry name" value="WD40"/>
    <property type="match status" value="1"/>
</dbReference>
<evidence type="ECO:0000256" key="34">
    <source>
        <dbReference type="RuleBase" id="RU000682"/>
    </source>
</evidence>
<feature type="DNA-binding region" description="Homeobox" evidence="32">
    <location>
        <begin position="432"/>
        <end position="481"/>
    </location>
</feature>
<dbReference type="Pfam" id="PF18387">
    <property type="entry name" value="zf_C2H2_ZHX"/>
    <property type="match status" value="1"/>
</dbReference>
<gene>
    <name evidence="40" type="ORF">XENTR_v90030576mg</name>
</gene>
<evidence type="ECO:0000256" key="27">
    <source>
        <dbReference type="ARBA" id="ARBA00034464"/>
    </source>
</evidence>
<dbReference type="Gene3D" id="1.10.10.60">
    <property type="entry name" value="Homeodomain-like"/>
    <property type="match status" value="5"/>
</dbReference>
<keyword evidence="24" id="KW-0206">Cytoskeleton</keyword>
<evidence type="ECO:0000256" key="8">
    <source>
        <dbReference type="ARBA" id="ARBA00022499"/>
    </source>
</evidence>
<dbReference type="SMART" id="SM00355">
    <property type="entry name" value="ZnF_C2H2"/>
    <property type="match status" value="2"/>
</dbReference>
<dbReference type="PANTHER" id="PTHR19853:SF1">
    <property type="entry name" value="TBC1 DOMAIN FAMILY MEMBER 31"/>
    <property type="match status" value="1"/>
</dbReference>
<keyword evidence="22 32" id="KW-0371">Homeobox</keyword>
<dbReference type="GO" id="GO:0005634">
    <property type="term" value="C:nucleus"/>
    <property type="evidence" value="ECO:0007669"/>
    <property type="project" value="UniProtKB-SubCell"/>
</dbReference>
<feature type="compositionally biased region" description="Polar residues" evidence="36">
    <location>
        <begin position="1147"/>
        <end position="1156"/>
    </location>
</feature>
<feature type="domain" description="Homeobox" evidence="37">
    <location>
        <begin position="430"/>
        <end position="480"/>
    </location>
</feature>
<evidence type="ECO:0000256" key="14">
    <source>
        <dbReference type="ARBA" id="ARBA00022782"/>
    </source>
</evidence>
<dbReference type="InterPro" id="IPR051570">
    <property type="entry name" value="TBC1_cilium_biogenesis"/>
</dbReference>
<dbReference type="InterPro" id="IPR036322">
    <property type="entry name" value="WD40_repeat_dom_sf"/>
</dbReference>
<dbReference type="InterPro" id="IPR001680">
    <property type="entry name" value="WD40_rpt"/>
</dbReference>
<dbReference type="SUPFAM" id="SSF47923">
    <property type="entry name" value="Ypt/Rab-GAP domain of gyp1p"/>
    <property type="match status" value="1"/>
</dbReference>
<evidence type="ECO:0000256" key="3">
    <source>
        <dbReference type="ARBA" id="ARBA00004607"/>
    </source>
</evidence>
<dbReference type="Gene3D" id="2.130.10.10">
    <property type="entry name" value="YVTN repeat-like/Quinoprotein amine dehydrogenase"/>
    <property type="match status" value="2"/>
</dbReference>
<dbReference type="SMART" id="SM00320">
    <property type="entry name" value="WD40"/>
    <property type="match status" value="6"/>
</dbReference>
<evidence type="ECO:0000256" key="19">
    <source>
        <dbReference type="ARBA" id="ARBA00023015"/>
    </source>
</evidence>
<keyword evidence="21 32" id="KW-0238">DNA-binding</keyword>
<dbReference type="FunFam" id="2.130.10.10:FF:000185">
    <property type="entry name" value="TBC1 domain family member 31 isoform X1"/>
    <property type="match status" value="1"/>
</dbReference>
<evidence type="ECO:0000256" key="28">
    <source>
        <dbReference type="ARBA" id="ARBA00059058"/>
    </source>
</evidence>
<dbReference type="InterPro" id="IPR013087">
    <property type="entry name" value="Znf_C2H2_type"/>
</dbReference>
<dbReference type="Gene3D" id="1.10.472.80">
    <property type="entry name" value="Ypt/Rab-GAP domain of gyp1p, domain 3"/>
    <property type="match status" value="1"/>
</dbReference>
<evidence type="ECO:0000259" key="38">
    <source>
        <dbReference type="PROSITE" id="PS50086"/>
    </source>
</evidence>
<keyword evidence="13 31" id="KW-0863">Zinc-finger</keyword>
<dbReference type="FunFam" id="1.10.10.60:FF:000062">
    <property type="entry name" value="zinc fingers and homeoboxes protein 3"/>
    <property type="match status" value="1"/>
</dbReference>
<evidence type="ECO:0000259" key="39">
    <source>
        <dbReference type="PROSITE" id="PS50157"/>
    </source>
</evidence>
<dbReference type="Pfam" id="PF00566">
    <property type="entry name" value="RabGAP-TBC"/>
    <property type="match status" value="1"/>
</dbReference>
<keyword evidence="6" id="KW-0963">Cytoplasm</keyword>
<dbReference type="PROSITE" id="PS50157">
    <property type="entry name" value="ZINC_FINGER_C2H2_2"/>
    <property type="match status" value="1"/>
</dbReference>
<dbReference type="SMART" id="SM00389">
    <property type="entry name" value="HOX"/>
    <property type="match status" value="4"/>
</dbReference>
<dbReference type="FunFam" id="1.10.10.60:FF:000264">
    <property type="entry name" value="zinc fingers and homeoboxes protein 2"/>
    <property type="match status" value="1"/>
</dbReference>
<dbReference type="InterPro" id="IPR015943">
    <property type="entry name" value="WD40/YVTN_repeat-like_dom_sf"/>
</dbReference>
<organism evidence="40">
    <name type="scientific">Xenopus tropicalis</name>
    <name type="common">Western clawed frog</name>
    <name type="synonym">Silurana tropicalis</name>
    <dbReference type="NCBI Taxonomy" id="8364"/>
    <lineage>
        <taxon>Eukaryota</taxon>
        <taxon>Metazoa</taxon>
        <taxon>Chordata</taxon>
        <taxon>Craniata</taxon>
        <taxon>Vertebrata</taxon>
        <taxon>Euteleostomi</taxon>
        <taxon>Amphibia</taxon>
        <taxon>Batrachia</taxon>
        <taxon>Anura</taxon>
        <taxon>Pipoidea</taxon>
        <taxon>Pipidae</taxon>
        <taxon>Xenopodinae</taxon>
        <taxon>Xenopus</taxon>
        <taxon>Silurana</taxon>
    </lineage>
</organism>
<feature type="compositionally biased region" description="Polar residues" evidence="36">
    <location>
        <begin position="775"/>
        <end position="790"/>
    </location>
</feature>
<evidence type="ECO:0000256" key="23">
    <source>
        <dbReference type="ARBA" id="ARBA00023163"/>
    </source>
</evidence>
<feature type="domain" description="Rab-GAP TBC" evidence="38">
    <location>
        <begin position="1216"/>
        <end position="1391"/>
    </location>
</feature>
<comment type="similarity">
    <text evidence="4">Belongs to the ZHX family.</text>
</comment>
<dbReference type="GO" id="GO:0060090">
    <property type="term" value="F:molecular adaptor activity"/>
    <property type="evidence" value="ECO:0007669"/>
    <property type="project" value="UniProtKB-ARBA"/>
</dbReference>
<dbReference type="GO" id="GO:0007399">
    <property type="term" value="P:nervous system development"/>
    <property type="evidence" value="ECO:0007669"/>
    <property type="project" value="UniProtKB-KW"/>
</dbReference>
<dbReference type="FunFam" id="1.10.10.60:FF:000272">
    <property type="entry name" value="zinc fingers and homeoboxes protein 2"/>
    <property type="match status" value="1"/>
</dbReference>
<feature type="DNA-binding region" description="Homeobox" evidence="32">
    <location>
        <begin position="519"/>
        <end position="562"/>
    </location>
</feature>
<dbReference type="FunFam" id="3.30.160.60:FF:000296">
    <property type="entry name" value="Zinc fingers and homeoboxes protein 1"/>
    <property type="match status" value="1"/>
</dbReference>
<protein>
    <recommendedName>
        <fullName evidence="5">TBC1 domain family member 31</fullName>
    </recommendedName>
    <alternativeName>
        <fullName evidence="30">Zinc finger and homeodomain protein 2</fullName>
    </alternativeName>
    <alternativeName>
        <fullName evidence="29">Zinc fingers and homeoboxes protein 2</fullName>
    </alternativeName>
</protein>
<dbReference type="SUPFAM" id="SSF57667">
    <property type="entry name" value="beta-beta-alpha zinc fingers"/>
    <property type="match status" value="2"/>
</dbReference>
<dbReference type="Pfam" id="PF00046">
    <property type="entry name" value="Homeodomain"/>
    <property type="match status" value="3"/>
</dbReference>
<evidence type="ECO:0000256" key="16">
    <source>
        <dbReference type="ARBA" id="ARBA00022833"/>
    </source>
</evidence>
<feature type="region of interest" description="Disordered" evidence="36">
    <location>
        <begin position="739"/>
        <end position="803"/>
    </location>
</feature>
<dbReference type="PROSITE" id="PS50071">
    <property type="entry name" value="HOMEOBOX_2"/>
    <property type="match status" value="4"/>
</dbReference>
<dbReference type="PANTHER" id="PTHR19853">
    <property type="entry name" value="WD REPEAT CONTAINING PROTEIN 3 WDR3"/>
    <property type="match status" value="1"/>
</dbReference>
<keyword evidence="15" id="KW-0970">Cilium biogenesis/degradation</keyword>
<dbReference type="InterPro" id="IPR036236">
    <property type="entry name" value="Znf_C2H2_sf"/>
</dbReference>
<evidence type="ECO:0000256" key="4">
    <source>
        <dbReference type="ARBA" id="ARBA00007440"/>
    </source>
</evidence>
<evidence type="ECO:0000256" key="13">
    <source>
        <dbReference type="ARBA" id="ARBA00022771"/>
    </source>
</evidence>
<evidence type="ECO:0000256" key="1">
    <source>
        <dbReference type="ARBA" id="ARBA00004120"/>
    </source>
</evidence>
<dbReference type="CDD" id="cd00086">
    <property type="entry name" value="homeodomain"/>
    <property type="match status" value="4"/>
</dbReference>
<keyword evidence="7" id="KW-0678">Repressor</keyword>
<keyword evidence="26" id="KW-0966">Cell projection</keyword>
<keyword evidence="20 35" id="KW-0175">Coiled coil</keyword>
<dbReference type="GO" id="GO:0030154">
    <property type="term" value="P:cell differentiation"/>
    <property type="evidence" value="ECO:0007669"/>
    <property type="project" value="UniProtKB-KW"/>
</dbReference>
<keyword evidence="10 33" id="KW-0853">WD repeat</keyword>
<feature type="DNA-binding region" description="Homeobox" evidence="32">
    <location>
        <begin position="264"/>
        <end position="306"/>
    </location>
</feature>